<dbReference type="FunFam" id="3.30.160.60:FF:000295">
    <property type="entry name" value="zinc finger protein 19"/>
    <property type="match status" value="1"/>
</dbReference>
<organism evidence="15 16">
    <name type="scientific">Eublepharis macularius</name>
    <name type="common">Leopard gecko</name>
    <name type="synonym">Cyrtodactylus macularius</name>
    <dbReference type="NCBI Taxonomy" id="481883"/>
    <lineage>
        <taxon>Eukaryota</taxon>
        <taxon>Metazoa</taxon>
        <taxon>Chordata</taxon>
        <taxon>Craniata</taxon>
        <taxon>Vertebrata</taxon>
        <taxon>Euteleostomi</taxon>
        <taxon>Lepidosauria</taxon>
        <taxon>Squamata</taxon>
        <taxon>Bifurcata</taxon>
        <taxon>Gekkota</taxon>
        <taxon>Eublepharidae</taxon>
        <taxon>Eublepharinae</taxon>
        <taxon>Eublepharis</taxon>
    </lineage>
</organism>
<comment type="similarity">
    <text evidence="2">Belongs to the krueppel C2H2-type zinc-finger protein family.</text>
</comment>
<dbReference type="FunFam" id="3.30.160.60:FF:000557">
    <property type="entry name" value="zinc finger and SCAN domain-containing protein 29"/>
    <property type="match status" value="1"/>
</dbReference>
<dbReference type="InterPro" id="IPR036236">
    <property type="entry name" value="Znf_C2H2_sf"/>
</dbReference>
<keyword evidence="5 11" id="KW-0863">Zinc-finger</keyword>
<dbReference type="GO" id="GO:0008270">
    <property type="term" value="F:zinc ion binding"/>
    <property type="evidence" value="ECO:0007669"/>
    <property type="project" value="UniProtKB-KW"/>
</dbReference>
<evidence type="ECO:0000259" key="12">
    <source>
        <dbReference type="PROSITE" id="PS50157"/>
    </source>
</evidence>
<keyword evidence="3" id="KW-0479">Metal-binding</keyword>
<dbReference type="FunFam" id="3.30.160.60:FF:002343">
    <property type="entry name" value="Zinc finger protein 33A"/>
    <property type="match status" value="2"/>
</dbReference>
<dbReference type="FunFam" id="3.30.160.60:FF:000045">
    <property type="entry name" value="ZFP69 zinc finger protein B"/>
    <property type="match status" value="1"/>
</dbReference>
<dbReference type="Pfam" id="PF00096">
    <property type="entry name" value="zf-C2H2"/>
    <property type="match status" value="8"/>
</dbReference>
<evidence type="ECO:0000313" key="15">
    <source>
        <dbReference type="Proteomes" id="UP001190640"/>
    </source>
</evidence>
<evidence type="ECO:0000256" key="9">
    <source>
        <dbReference type="ARBA" id="ARBA00023163"/>
    </source>
</evidence>
<sequence length="550" mass="63059">MQAWMKAKEPGSSEEALQFAEVYLQEQEPAKPSQLPVTFQDVTISFTEKEWALLEASEKALYWDTMQDNYDNVASLGFLIPETDAMLPEERTTQGTLEFQVSEKRTKREVSFSEPPRPKFEMAPKLETEPRSLVFDLQGSEEREIPNDACTVEKRLVKEDPKNSSQHKDPKLVEMQSISQDLSEGNSKMIKIHEQNFLLQQDEAHFDTEKFFKEAPQVVNGLYLQEAHHICTECGKSYHSFAALTKHHRTHKVGKHFRCPFCEKSFSRSAHLITHQRSHAGLKPFQCTDCEKNFDNKSTLIKHQRTHTGEKPYVCLDCGRGFTQSSNLIKHRRIHTGVKPYKCPDCNRSFTQSSQLIDHQRIHTGERPYKCPDCGKGFSLCSSLIIHHRIHTGEKPFECPVCEKSFSSQSALIKHRRIHTGGKPYECTACGKTFTQNSSLIAHQRIHTGDKPHKCPQCAKCFTQSSSLLIHQRIHTRERPYQCSSCEKCFSIKSHLLGHQKIHAEKKIPFECSNCGRGFSANSYHKLHQRSCLSRNSNQLHSPLETSFDQ</sequence>
<evidence type="ECO:0000256" key="11">
    <source>
        <dbReference type="PROSITE-ProRule" id="PRU00042"/>
    </source>
</evidence>
<feature type="domain" description="C2H2-type" evidence="12">
    <location>
        <begin position="285"/>
        <end position="312"/>
    </location>
</feature>
<dbReference type="InterPro" id="IPR003655">
    <property type="entry name" value="aKRAB"/>
</dbReference>
<feature type="domain" description="C2H2-type" evidence="12">
    <location>
        <begin position="341"/>
        <end position="368"/>
    </location>
</feature>
<dbReference type="Pfam" id="PF13912">
    <property type="entry name" value="zf-C2H2_6"/>
    <property type="match status" value="2"/>
</dbReference>
<feature type="domain" description="KRAB-related" evidence="14">
    <location>
        <begin position="34"/>
        <end position="103"/>
    </location>
</feature>
<evidence type="ECO:0000313" key="16">
    <source>
        <dbReference type="RefSeq" id="XP_054834043.1"/>
    </source>
</evidence>
<dbReference type="InterPro" id="IPR001909">
    <property type="entry name" value="KRAB"/>
</dbReference>
<evidence type="ECO:0000256" key="2">
    <source>
        <dbReference type="ARBA" id="ARBA00006991"/>
    </source>
</evidence>
<dbReference type="GO" id="GO:0005634">
    <property type="term" value="C:nucleus"/>
    <property type="evidence" value="ECO:0007669"/>
    <property type="project" value="UniProtKB-SubCell"/>
</dbReference>
<keyword evidence="10" id="KW-0539">Nucleus</keyword>
<feature type="domain" description="C2H2-type" evidence="12">
    <location>
        <begin position="481"/>
        <end position="508"/>
    </location>
</feature>
<dbReference type="PROSITE" id="PS50157">
    <property type="entry name" value="ZINC_FINGER_C2H2_2"/>
    <property type="match status" value="11"/>
</dbReference>
<dbReference type="SMART" id="SM00349">
    <property type="entry name" value="KRAB"/>
    <property type="match status" value="1"/>
</dbReference>
<dbReference type="PROSITE" id="PS00028">
    <property type="entry name" value="ZINC_FINGER_C2H2_1"/>
    <property type="match status" value="10"/>
</dbReference>
<dbReference type="KEGG" id="emc:129328792"/>
<dbReference type="InterPro" id="IPR050527">
    <property type="entry name" value="Snail/Krueppel_Znf"/>
</dbReference>
<proteinExistence type="inferred from homology"/>
<evidence type="ECO:0000256" key="6">
    <source>
        <dbReference type="ARBA" id="ARBA00022833"/>
    </source>
</evidence>
<dbReference type="Proteomes" id="UP001190640">
    <property type="component" value="Chromosome 4"/>
</dbReference>
<feature type="domain" description="KRAB" evidence="13">
    <location>
        <begin position="37"/>
        <end position="108"/>
    </location>
</feature>
<evidence type="ECO:0000256" key="7">
    <source>
        <dbReference type="ARBA" id="ARBA00023015"/>
    </source>
</evidence>
<dbReference type="PROSITE" id="PS50806">
    <property type="entry name" value="KRAB_RELATED"/>
    <property type="match status" value="1"/>
</dbReference>
<dbReference type="GeneID" id="129328792"/>
<evidence type="ECO:0000256" key="8">
    <source>
        <dbReference type="ARBA" id="ARBA00023125"/>
    </source>
</evidence>
<dbReference type="CDD" id="cd07765">
    <property type="entry name" value="KRAB_A-box"/>
    <property type="match status" value="1"/>
</dbReference>
<dbReference type="GO" id="GO:0000978">
    <property type="term" value="F:RNA polymerase II cis-regulatory region sequence-specific DNA binding"/>
    <property type="evidence" value="ECO:0007669"/>
    <property type="project" value="TreeGrafter"/>
</dbReference>
<feature type="domain" description="C2H2-type" evidence="12">
    <location>
        <begin position="397"/>
        <end position="424"/>
    </location>
</feature>
<dbReference type="PANTHER" id="PTHR24388:SF96">
    <property type="entry name" value="GENE, 32687-RELATED"/>
    <property type="match status" value="1"/>
</dbReference>
<evidence type="ECO:0000256" key="10">
    <source>
        <dbReference type="ARBA" id="ARBA00023242"/>
    </source>
</evidence>
<dbReference type="SMART" id="SM00355">
    <property type="entry name" value="ZnF_C2H2"/>
    <property type="match status" value="11"/>
</dbReference>
<evidence type="ECO:0000259" key="13">
    <source>
        <dbReference type="PROSITE" id="PS50805"/>
    </source>
</evidence>
<gene>
    <name evidence="16" type="primary">LOC129328792</name>
</gene>
<dbReference type="FunFam" id="3.30.160.60:FF:001767">
    <property type="entry name" value="Zinc finger protein 629"/>
    <property type="match status" value="1"/>
</dbReference>
<evidence type="ECO:0000256" key="4">
    <source>
        <dbReference type="ARBA" id="ARBA00022737"/>
    </source>
</evidence>
<feature type="domain" description="C2H2-type" evidence="12">
    <location>
        <begin position="425"/>
        <end position="452"/>
    </location>
</feature>
<dbReference type="FunFam" id="3.30.160.60:FF:000135">
    <property type="entry name" value="Zinc finger protein 358"/>
    <property type="match status" value="2"/>
</dbReference>
<dbReference type="SUPFAM" id="SSF109640">
    <property type="entry name" value="KRAB domain (Kruppel-associated box)"/>
    <property type="match status" value="1"/>
</dbReference>
<dbReference type="RefSeq" id="XP_054834043.1">
    <property type="nucleotide sequence ID" value="XM_054978068.1"/>
</dbReference>
<dbReference type="SUPFAM" id="SSF57667">
    <property type="entry name" value="beta-beta-alpha zinc fingers"/>
    <property type="match status" value="6"/>
</dbReference>
<keyword evidence="6" id="KW-0862">Zinc</keyword>
<dbReference type="GO" id="GO:0000981">
    <property type="term" value="F:DNA-binding transcription factor activity, RNA polymerase II-specific"/>
    <property type="evidence" value="ECO:0007669"/>
    <property type="project" value="TreeGrafter"/>
</dbReference>
<feature type="domain" description="C2H2-type" evidence="12">
    <location>
        <begin position="257"/>
        <end position="284"/>
    </location>
</feature>
<comment type="subcellular location">
    <subcellularLocation>
        <location evidence="1">Nucleus</location>
    </subcellularLocation>
</comment>
<keyword evidence="8" id="KW-0238">DNA-binding</keyword>
<keyword evidence="7" id="KW-0805">Transcription regulation</keyword>
<reference evidence="16" key="1">
    <citation type="submission" date="2025-08" db="UniProtKB">
        <authorList>
            <consortium name="RefSeq"/>
        </authorList>
    </citation>
    <scope>IDENTIFICATION</scope>
    <source>
        <tissue evidence="16">Blood</tissue>
    </source>
</reference>
<feature type="domain" description="C2H2-type" evidence="12">
    <location>
        <begin position="313"/>
        <end position="340"/>
    </location>
</feature>
<feature type="domain" description="C2H2-type" evidence="12">
    <location>
        <begin position="510"/>
        <end position="546"/>
    </location>
</feature>
<evidence type="ECO:0000256" key="5">
    <source>
        <dbReference type="ARBA" id="ARBA00022771"/>
    </source>
</evidence>
<feature type="domain" description="C2H2-type" evidence="12">
    <location>
        <begin position="453"/>
        <end position="480"/>
    </location>
</feature>
<dbReference type="FunFam" id="3.30.160.60:FF:000358">
    <property type="entry name" value="zinc finger protein 24"/>
    <property type="match status" value="1"/>
</dbReference>
<accession>A0AA97J930</accession>
<feature type="domain" description="C2H2-type" evidence="12">
    <location>
        <begin position="229"/>
        <end position="256"/>
    </location>
</feature>
<dbReference type="Gene3D" id="6.10.140.140">
    <property type="match status" value="1"/>
</dbReference>
<keyword evidence="15" id="KW-1185">Reference proteome</keyword>
<dbReference type="Pfam" id="PF01352">
    <property type="entry name" value="KRAB"/>
    <property type="match status" value="1"/>
</dbReference>
<dbReference type="Gene3D" id="3.30.160.60">
    <property type="entry name" value="Classic Zinc Finger"/>
    <property type="match status" value="10"/>
</dbReference>
<evidence type="ECO:0000259" key="14">
    <source>
        <dbReference type="PROSITE" id="PS50806"/>
    </source>
</evidence>
<dbReference type="InterPro" id="IPR036051">
    <property type="entry name" value="KRAB_dom_sf"/>
</dbReference>
<evidence type="ECO:0000256" key="3">
    <source>
        <dbReference type="ARBA" id="ARBA00022723"/>
    </source>
</evidence>
<name>A0AA97J930_EUBMA</name>
<dbReference type="AlphaFoldDB" id="A0AA97J930"/>
<protein>
    <submittedName>
        <fullName evidence="16">Zinc finger protein OZF-like</fullName>
    </submittedName>
</protein>
<dbReference type="InterPro" id="IPR013087">
    <property type="entry name" value="Znf_C2H2_type"/>
</dbReference>
<keyword evidence="9" id="KW-0804">Transcription</keyword>
<dbReference type="PANTHER" id="PTHR24388">
    <property type="entry name" value="ZINC FINGER PROTEIN"/>
    <property type="match status" value="1"/>
</dbReference>
<keyword evidence="4" id="KW-0677">Repeat</keyword>
<evidence type="ECO:0000256" key="1">
    <source>
        <dbReference type="ARBA" id="ARBA00004123"/>
    </source>
</evidence>
<dbReference type="PROSITE" id="PS50805">
    <property type="entry name" value="KRAB"/>
    <property type="match status" value="1"/>
</dbReference>
<feature type="domain" description="C2H2-type" evidence="12">
    <location>
        <begin position="369"/>
        <end position="396"/>
    </location>
</feature>